<dbReference type="RefSeq" id="WP_115550889.1">
    <property type="nucleotide sequence ID" value="NZ_CAPHNE010000089.1"/>
</dbReference>
<comment type="caution">
    <text evidence="1">The sequence shown here is derived from an EMBL/GenBank/DDBJ whole genome shotgun (WGS) entry which is preliminary data.</text>
</comment>
<dbReference type="AlphaFoldDB" id="A0A3D8IIR3"/>
<reference evidence="1 2" key="1">
    <citation type="submission" date="2018-04" db="EMBL/GenBank/DDBJ databases">
        <title>Novel Campyloabacter and Helicobacter Species and Strains.</title>
        <authorList>
            <person name="Mannion A.J."/>
            <person name="Shen Z."/>
            <person name="Fox J.G."/>
        </authorList>
    </citation>
    <scope>NUCLEOTIDE SEQUENCE [LARGE SCALE GENOMIC DNA]</scope>
    <source>
        <strain evidence="1 2">MIT 99-5101</strain>
    </source>
</reference>
<dbReference type="EMBL" id="NXLS01000001">
    <property type="protein sequence ID" value="RDU64554.1"/>
    <property type="molecule type" value="Genomic_DNA"/>
</dbReference>
<dbReference type="Proteomes" id="UP000256650">
    <property type="component" value="Unassembled WGS sequence"/>
</dbReference>
<keyword evidence="2" id="KW-1185">Reference proteome</keyword>
<gene>
    <name evidence="1" type="ORF">CQA43_01800</name>
</gene>
<evidence type="ECO:0000313" key="1">
    <source>
        <dbReference type="EMBL" id="RDU64554.1"/>
    </source>
</evidence>
<evidence type="ECO:0000313" key="2">
    <source>
        <dbReference type="Proteomes" id="UP000256650"/>
    </source>
</evidence>
<sequence>MRRKESYYLQLQEDFHNFLKTLENQELFLLKSVVCTKAFKEYLQQKEINKRIPSLFKYYEVNIKEVIQ</sequence>
<dbReference type="GeneID" id="82535022"/>
<name>A0A3D8IIR3_9HELI</name>
<protein>
    <submittedName>
        <fullName evidence="1">Uncharacterized protein</fullName>
    </submittedName>
</protein>
<proteinExistence type="predicted"/>
<organism evidence="1 2">
    <name type="scientific">Helicobacter ganmani</name>
    <dbReference type="NCBI Taxonomy" id="60246"/>
    <lineage>
        <taxon>Bacteria</taxon>
        <taxon>Pseudomonadati</taxon>
        <taxon>Campylobacterota</taxon>
        <taxon>Epsilonproteobacteria</taxon>
        <taxon>Campylobacterales</taxon>
        <taxon>Helicobacteraceae</taxon>
        <taxon>Helicobacter</taxon>
    </lineage>
</organism>
<accession>A0A3D8IIR3</accession>